<evidence type="ECO:0000256" key="1">
    <source>
        <dbReference type="SAM" id="MobiDB-lite"/>
    </source>
</evidence>
<feature type="region of interest" description="Disordered" evidence="1">
    <location>
        <begin position="59"/>
        <end position="100"/>
    </location>
</feature>
<dbReference type="KEGG" id="cai:Caci_6000"/>
<feature type="region of interest" description="Disordered" evidence="1">
    <location>
        <begin position="1"/>
        <end position="26"/>
    </location>
</feature>
<reference evidence="3 4" key="1">
    <citation type="journal article" date="2009" name="Stand. Genomic Sci.">
        <title>Complete genome sequence of Catenulispora acidiphila type strain (ID 139908).</title>
        <authorList>
            <person name="Copeland A."/>
            <person name="Lapidus A."/>
            <person name="Glavina Del Rio T."/>
            <person name="Nolan M."/>
            <person name="Lucas S."/>
            <person name="Chen F."/>
            <person name="Tice H."/>
            <person name="Cheng J.F."/>
            <person name="Bruce D."/>
            <person name="Goodwin L."/>
            <person name="Pitluck S."/>
            <person name="Mikhailova N."/>
            <person name="Pati A."/>
            <person name="Ivanova N."/>
            <person name="Mavromatis K."/>
            <person name="Chen A."/>
            <person name="Palaniappan K."/>
            <person name="Chain P."/>
            <person name="Land M."/>
            <person name="Hauser L."/>
            <person name="Chang Y.J."/>
            <person name="Jeffries C.D."/>
            <person name="Chertkov O."/>
            <person name="Brettin T."/>
            <person name="Detter J.C."/>
            <person name="Han C."/>
            <person name="Ali Z."/>
            <person name="Tindall B.J."/>
            <person name="Goker M."/>
            <person name="Bristow J."/>
            <person name="Eisen J.A."/>
            <person name="Markowitz V."/>
            <person name="Hugenholtz P."/>
            <person name="Kyrpides N.C."/>
            <person name="Klenk H.P."/>
        </authorList>
    </citation>
    <scope>NUCLEOTIDE SEQUENCE [LARGE SCALE GENOMIC DNA]</scope>
    <source>
        <strain evidence="4">DSM 44928 / JCM 14897 / NBRC 102108 / NRRL B-24433 / ID139908</strain>
    </source>
</reference>
<sequence length="409" mass="43244">MRASGEKTDDRAASVQKSSARASQRTGAASQFLALQSAVGNGAVVQLMREAGDPWLAEKHQHGAGCGHQDTEQAVQRSSVPEVLKRSGRPLDSATQSAMQSKLGADFSDVRLHDDAAAKASAAEIGAHAYTSGNHIVMGEGGQNTHTLIHELTHVLQQRQGPVAGTVNTSGLKMSDPSDRFERQAEANARQVMSGGPSLLTGGRAVAGGQEAGGRQAGIQQSGAQQSGNIQRAHYPHGEEVTAHRGFCVILGASLNGVRLGHFTSETSSWSPQDHAEDQLCDEIESAIMFASSGHVGVATQGAGGEVLSALTRRMDEGRNSHTLRITLSASPCSSRQGTTTKHGHEGCAERLIYLAKMKFGHDRRQRIKIKIQAHHVYQPGHLDRRAAKAASRAAMSDMRAAGIEIEAG</sequence>
<dbReference type="InParanoid" id="C7QGH8"/>
<evidence type="ECO:0000313" key="3">
    <source>
        <dbReference type="EMBL" id="ACU74858.1"/>
    </source>
</evidence>
<accession>C7QGH8</accession>
<dbReference type="eggNOG" id="COG3266">
    <property type="taxonomic scope" value="Bacteria"/>
</dbReference>
<dbReference type="EMBL" id="CP001700">
    <property type="protein sequence ID" value="ACU74858.1"/>
    <property type="molecule type" value="Genomic_DNA"/>
</dbReference>
<protein>
    <recommendedName>
        <fullName evidence="2">eCIS core domain-containing protein</fullName>
    </recommendedName>
</protein>
<organism evidence="3 4">
    <name type="scientific">Catenulispora acidiphila (strain DSM 44928 / JCM 14897 / NBRC 102108 / NRRL B-24433 / ID139908)</name>
    <dbReference type="NCBI Taxonomy" id="479433"/>
    <lineage>
        <taxon>Bacteria</taxon>
        <taxon>Bacillati</taxon>
        <taxon>Actinomycetota</taxon>
        <taxon>Actinomycetes</taxon>
        <taxon>Catenulisporales</taxon>
        <taxon>Catenulisporaceae</taxon>
        <taxon>Catenulispora</taxon>
    </lineage>
</organism>
<dbReference type="STRING" id="479433.Caci_6000"/>
<keyword evidence="4" id="KW-1185">Reference proteome</keyword>
<dbReference type="HOGENOM" id="CLU_672104_0_0_11"/>
<feature type="compositionally biased region" description="Basic and acidic residues" evidence="1">
    <location>
        <begin position="1"/>
        <end position="12"/>
    </location>
</feature>
<evidence type="ECO:0000259" key="2">
    <source>
        <dbReference type="Pfam" id="PF13699"/>
    </source>
</evidence>
<feature type="domain" description="eCIS core" evidence="2">
    <location>
        <begin position="90"/>
        <end position="161"/>
    </location>
</feature>
<dbReference type="AlphaFoldDB" id="C7QGH8"/>
<dbReference type="Proteomes" id="UP000000851">
    <property type="component" value="Chromosome"/>
</dbReference>
<feature type="compositionally biased region" description="Polar residues" evidence="1">
    <location>
        <begin position="15"/>
        <end position="26"/>
    </location>
</feature>
<dbReference type="RefSeq" id="WP_015794587.1">
    <property type="nucleotide sequence ID" value="NC_013131.1"/>
</dbReference>
<evidence type="ECO:0000313" key="4">
    <source>
        <dbReference type="Proteomes" id="UP000000851"/>
    </source>
</evidence>
<gene>
    <name evidence="3" type="ordered locus">Caci_6000</name>
</gene>
<name>C7QGH8_CATAD</name>
<proteinExistence type="predicted"/>
<dbReference type="InterPro" id="IPR025295">
    <property type="entry name" value="eCIS_core_dom"/>
</dbReference>
<dbReference type="OrthoDB" id="9153660at2"/>
<dbReference type="Pfam" id="PF13699">
    <property type="entry name" value="eCIS_core"/>
    <property type="match status" value="1"/>
</dbReference>